<keyword evidence="5" id="KW-1185">Reference proteome</keyword>
<dbReference type="PANTHER" id="PTHR48090:SF7">
    <property type="entry name" value="RFBJ PROTEIN"/>
    <property type="match status" value="1"/>
</dbReference>
<protein>
    <submittedName>
        <fullName evidence="4">Glycosyltransferase involved in cell wall biosynthesis</fullName>
    </submittedName>
</protein>
<keyword evidence="1" id="KW-1133">Transmembrane helix</keyword>
<dbReference type="GO" id="GO:0016740">
    <property type="term" value="F:transferase activity"/>
    <property type="evidence" value="ECO:0007669"/>
    <property type="project" value="UniProtKB-KW"/>
</dbReference>
<evidence type="ECO:0000313" key="4">
    <source>
        <dbReference type="EMBL" id="RAJ11364.1"/>
    </source>
</evidence>
<dbReference type="Proteomes" id="UP000249696">
    <property type="component" value="Unassembled WGS sequence"/>
</dbReference>
<feature type="domain" description="Glycosyltransferase 2-like" evidence="2">
    <location>
        <begin position="11"/>
        <end position="173"/>
    </location>
</feature>
<dbReference type="RefSeq" id="WP_111624117.1">
    <property type="nucleotide sequence ID" value="NZ_QLLN01000004.1"/>
</dbReference>
<feature type="transmembrane region" description="Helical" evidence="1">
    <location>
        <begin position="355"/>
        <end position="379"/>
    </location>
</feature>
<evidence type="ECO:0000256" key="1">
    <source>
        <dbReference type="SAM" id="Phobius"/>
    </source>
</evidence>
<dbReference type="InterPro" id="IPR001173">
    <property type="entry name" value="Glyco_trans_2-like"/>
</dbReference>
<dbReference type="OrthoDB" id="9810303at2"/>
<comment type="caution">
    <text evidence="4">The sequence shown here is derived from an EMBL/GenBank/DDBJ whole genome shotgun (WGS) entry which is preliminary data.</text>
</comment>
<keyword evidence="4" id="KW-0808">Transferase</keyword>
<dbReference type="CDD" id="cd04179">
    <property type="entry name" value="DPM_DPG-synthase_like"/>
    <property type="match status" value="1"/>
</dbReference>
<name>A0A327R6N9_9FLAO</name>
<gene>
    <name evidence="4" type="ORF">LV92_02291</name>
</gene>
<sequence length="395" mass="44572">MVEQKKNIELSIVIPCLNEAETIEICIKKAKNSLIENNISGEVVVGDNGSTDGSIEICQRNGAQVVHIDKKGYGAALMGAIEASKGKFIIMGDADDSYDFSNLMPFVLKLREGDDLVMGNRFKGGIEKGAMPFLHKYLGNPVLSFIGRLFFKIKIRDFHCGLRGFKKESIQKLELRTTGMEFASEMIVKASIFKLKITEVPTILSKDGRSRPPHLRTWRDGWRHLKFLLMYSPKWLFFYPGLILFLISTILFVIISMNPIHANKLTFDLHTLTYCGAGMVLSYQMLSFSYLSTIYAINQGLIPIKKSFLNIFSFFNLEKGVLTGLFIFVVGFYLSLDLFLNWRQDDYGRITDLSASFRILIPSIVMIIIGIQTIFLSFLSSIIGTIQNVKFLDGV</sequence>
<accession>A0A327R6N9</accession>
<dbReference type="InterPro" id="IPR058718">
    <property type="entry name" value="Agl6_TM_C"/>
</dbReference>
<dbReference type="InterPro" id="IPR050256">
    <property type="entry name" value="Glycosyltransferase_2"/>
</dbReference>
<keyword evidence="1" id="KW-0812">Transmembrane</keyword>
<dbReference type="PANTHER" id="PTHR48090">
    <property type="entry name" value="UNDECAPRENYL-PHOSPHATE 4-DEOXY-4-FORMAMIDO-L-ARABINOSE TRANSFERASE-RELATED"/>
    <property type="match status" value="1"/>
</dbReference>
<dbReference type="Pfam" id="PF26629">
    <property type="entry name" value="GT2_TM_C"/>
    <property type="match status" value="1"/>
</dbReference>
<evidence type="ECO:0000313" key="5">
    <source>
        <dbReference type="Proteomes" id="UP000249696"/>
    </source>
</evidence>
<dbReference type="Gene3D" id="3.90.550.10">
    <property type="entry name" value="Spore Coat Polysaccharide Biosynthesis Protein SpsA, Chain A"/>
    <property type="match status" value="1"/>
</dbReference>
<dbReference type="SUPFAM" id="SSF53448">
    <property type="entry name" value="Nucleotide-diphospho-sugar transferases"/>
    <property type="match status" value="1"/>
</dbReference>
<dbReference type="EMBL" id="QLLN01000004">
    <property type="protein sequence ID" value="RAJ11364.1"/>
    <property type="molecule type" value="Genomic_DNA"/>
</dbReference>
<keyword evidence="1" id="KW-0472">Membrane</keyword>
<feature type="transmembrane region" description="Helical" evidence="1">
    <location>
        <begin position="277"/>
        <end position="297"/>
    </location>
</feature>
<feature type="transmembrane region" description="Helical" evidence="1">
    <location>
        <begin position="309"/>
        <end position="335"/>
    </location>
</feature>
<reference evidence="4 5" key="1">
    <citation type="submission" date="2018-06" db="EMBL/GenBank/DDBJ databases">
        <title>Genomic Encyclopedia of Archaeal and Bacterial Type Strains, Phase II (KMG-II): from individual species to whole genera.</title>
        <authorList>
            <person name="Goeker M."/>
        </authorList>
    </citation>
    <scope>NUCLEOTIDE SEQUENCE [LARGE SCALE GENOMIC DNA]</scope>
    <source>
        <strain evidence="4 5">DSM 23522</strain>
    </source>
</reference>
<dbReference type="AlphaFoldDB" id="A0A327R6N9"/>
<evidence type="ECO:0000259" key="2">
    <source>
        <dbReference type="Pfam" id="PF00535"/>
    </source>
</evidence>
<dbReference type="Pfam" id="PF00535">
    <property type="entry name" value="Glycos_transf_2"/>
    <property type="match status" value="1"/>
</dbReference>
<proteinExistence type="predicted"/>
<feature type="transmembrane region" description="Helical" evidence="1">
    <location>
        <begin position="236"/>
        <end position="257"/>
    </location>
</feature>
<feature type="domain" description="Low-salt glycan biosynthesis hexosyltransferase Agl6 C-terminal transmembrane region" evidence="3">
    <location>
        <begin position="291"/>
        <end position="384"/>
    </location>
</feature>
<dbReference type="InterPro" id="IPR029044">
    <property type="entry name" value="Nucleotide-diphossugar_trans"/>
</dbReference>
<organism evidence="4 5">
    <name type="scientific">Arenibacter echinorum</name>
    <dbReference type="NCBI Taxonomy" id="440515"/>
    <lineage>
        <taxon>Bacteria</taxon>
        <taxon>Pseudomonadati</taxon>
        <taxon>Bacteroidota</taxon>
        <taxon>Flavobacteriia</taxon>
        <taxon>Flavobacteriales</taxon>
        <taxon>Flavobacteriaceae</taxon>
        <taxon>Arenibacter</taxon>
    </lineage>
</organism>
<evidence type="ECO:0000259" key="3">
    <source>
        <dbReference type="Pfam" id="PF26629"/>
    </source>
</evidence>